<evidence type="ECO:0000256" key="1">
    <source>
        <dbReference type="ARBA" id="ARBA00001947"/>
    </source>
</evidence>
<dbReference type="GO" id="GO:0006508">
    <property type="term" value="P:proteolysis"/>
    <property type="evidence" value="ECO:0007669"/>
    <property type="project" value="UniProtKB-KW"/>
</dbReference>
<accession>A0A1E5W6C6</accession>
<dbReference type="SMART" id="SM00382">
    <property type="entry name" value="AAA"/>
    <property type="match status" value="1"/>
</dbReference>
<keyword evidence="8" id="KW-0812">Transmembrane</keyword>
<evidence type="ECO:0000256" key="4">
    <source>
        <dbReference type="ARBA" id="ARBA00010550"/>
    </source>
</evidence>
<feature type="region of interest" description="Disordered" evidence="21">
    <location>
        <begin position="1"/>
        <end position="50"/>
    </location>
</feature>
<comment type="function">
    <text evidence="2">Probable ATP-dependent zinc metallopeptidase.</text>
</comment>
<dbReference type="AlphaFoldDB" id="A0A1E5W6C6"/>
<keyword evidence="24" id="KW-1185">Reference proteome</keyword>
<keyword evidence="13 20" id="KW-0067">ATP-binding</keyword>
<dbReference type="NCBIfam" id="TIGR01241">
    <property type="entry name" value="FtsH_fam"/>
    <property type="match status" value="1"/>
</dbReference>
<dbReference type="FunFam" id="1.10.8.60:FF:000001">
    <property type="entry name" value="ATP-dependent zinc metalloprotease FtsH"/>
    <property type="match status" value="1"/>
</dbReference>
<evidence type="ECO:0000256" key="16">
    <source>
        <dbReference type="ARBA" id="ARBA00023049"/>
    </source>
</evidence>
<dbReference type="PANTHER" id="PTHR23076:SF118">
    <property type="entry name" value="ATP-DEPENDENT ZINC METALLOPROTEASE FTSH 6, CHLOROPLASTIC"/>
    <property type="match status" value="1"/>
</dbReference>
<keyword evidence="14" id="KW-0809">Transit peptide</keyword>
<sequence length="696" mass="74658">MSPTAMSLTTTSRLPICRAQDVSKHQAPPQKRALPPSAKATPPPSSDAAATALGRRRLLQSTGLGLGLGLAAARPGRARAETAAPPALAPEEATSNRMSYSRFLDYLDAGAVRKVDFFENGTVAVVELDDPALASRVHRVRVQLPGLPAELVRKLRDRGVDFAAHPVEPNLGLVFLDFLLNFGFPLLFIASLVWRLVTMNNPPGAGGGPNNLPFGLGKSKAKFQMEPNTGITFDDVAGVDEAKQDFQEIVQFLKSPEKFTAIGARIPKGVLLVGPPGTGKTLLAKAIAGEAGVPFFSLSGSEFIEMFVGVGASRVRDLFNKAKANAPCLVFIDEIDAVGRQRGTGIGGGNDEREQTLNQLLTEMDGFSGDSGVIVIAATNRPEILDAALLRPGRFDRQVSVGLPDVRGREEILRVHSSNKKLDPDVSLSVVAMRTPGFSGADLANLMNEAAILAGRRGKDRITVKEIDDSIDRIVAGLEGTSMTDGKSKMLVAYHEIGHAVCATLTPGHDAVQKVTLIPRGQARGLTWFLQGEDPMLVSRQQIFARIVGGLGGRAAEEVIFGEPEVTTGAAGDLQQVTQVARQMVTTFGMSEIGPWALIEPAAQSGDVVLRMLYRNSMSEKLAADIDRAVKHIIDQAYEVAKEHVRRNRAAIDHLVDVLLEKETLTGDEFRAILSEYVDIGKEQRETAARTELVTA</sequence>
<evidence type="ECO:0000256" key="8">
    <source>
        <dbReference type="ARBA" id="ARBA00022692"/>
    </source>
</evidence>
<organism evidence="23 24">
    <name type="scientific">Dichanthelium oligosanthes</name>
    <dbReference type="NCBI Taxonomy" id="888268"/>
    <lineage>
        <taxon>Eukaryota</taxon>
        <taxon>Viridiplantae</taxon>
        <taxon>Streptophyta</taxon>
        <taxon>Embryophyta</taxon>
        <taxon>Tracheophyta</taxon>
        <taxon>Spermatophyta</taxon>
        <taxon>Magnoliopsida</taxon>
        <taxon>Liliopsida</taxon>
        <taxon>Poales</taxon>
        <taxon>Poaceae</taxon>
        <taxon>PACMAD clade</taxon>
        <taxon>Panicoideae</taxon>
        <taxon>Panicodae</taxon>
        <taxon>Paniceae</taxon>
        <taxon>Dichantheliinae</taxon>
        <taxon>Dichanthelium</taxon>
    </lineage>
</organism>
<dbReference type="EMBL" id="LWDX02020035">
    <property type="protein sequence ID" value="OEL32993.1"/>
    <property type="molecule type" value="Genomic_DNA"/>
</dbReference>
<comment type="similarity">
    <text evidence="4">In the N-terminal section; belongs to the AAA ATPase family.</text>
</comment>
<evidence type="ECO:0000256" key="3">
    <source>
        <dbReference type="ARBA" id="ARBA00010044"/>
    </source>
</evidence>
<keyword evidence="6" id="KW-0934">Plastid</keyword>
<evidence type="ECO:0000256" key="6">
    <source>
        <dbReference type="ARBA" id="ARBA00022640"/>
    </source>
</evidence>
<keyword evidence="10 20" id="KW-0547">Nucleotide-binding</keyword>
<keyword evidence="12" id="KW-0862">Zinc</keyword>
<dbReference type="SUPFAM" id="SSF140990">
    <property type="entry name" value="FtsH protease domain-like"/>
    <property type="match status" value="1"/>
</dbReference>
<keyword evidence="7 23" id="KW-0645">Protease</keyword>
<keyword evidence="15" id="KW-1133">Transmembrane helix</keyword>
<dbReference type="InterPro" id="IPR003593">
    <property type="entry name" value="AAA+_ATPase"/>
</dbReference>
<dbReference type="Proteomes" id="UP000095767">
    <property type="component" value="Unassembled WGS sequence"/>
</dbReference>
<protein>
    <submittedName>
        <fullName evidence="23">ATP-dependent zinc metalloprotease FTSH 6, chloroplastic</fullName>
    </submittedName>
</protein>
<dbReference type="PANTHER" id="PTHR23076">
    <property type="entry name" value="METALLOPROTEASE M41 FTSH"/>
    <property type="match status" value="1"/>
</dbReference>
<dbReference type="Gene3D" id="3.40.50.300">
    <property type="entry name" value="P-loop containing nucleotide triphosphate hydrolases"/>
    <property type="match status" value="1"/>
</dbReference>
<dbReference type="PRINTS" id="PR00830">
    <property type="entry name" value="ENDOLAPTASE"/>
</dbReference>
<dbReference type="InterPro" id="IPR041569">
    <property type="entry name" value="AAA_lid_3"/>
</dbReference>
<dbReference type="GO" id="GO:0010304">
    <property type="term" value="P:PSII associated light-harvesting complex II catabolic process"/>
    <property type="evidence" value="ECO:0007669"/>
    <property type="project" value="UniProtKB-ARBA"/>
</dbReference>
<evidence type="ECO:0000256" key="10">
    <source>
        <dbReference type="ARBA" id="ARBA00022741"/>
    </source>
</evidence>
<evidence type="ECO:0000256" key="9">
    <source>
        <dbReference type="ARBA" id="ARBA00022723"/>
    </source>
</evidence>
<dbReference type="PROSITE" id="PS00674">
    <property type="entry name" value="AAA"/>
    <property type="match status" value="1"/>
</dbReference>
<keyword evidence="17" id="KW-0793">Thylakoid</keyword>
<dbReference type="OrthoDB" id="1413014at2759"/>
<evidence type="ECO:0000256" key="17">
    <source>
        <dbReference type="ARBA" id="ARBA00023078"/>
    </source>
</evidence>
<comment type="cofactor">
    <cofactor evidence="1">
        <name>Zn(2+)</name>
        <dbReference type="ChEBI" id="CHEBI:29105"/>
    </cofactor>
</comment>
<comment type="similarity">
    <text evidence="20">Belongs to the AAA ATPase family.</text>
</comment>
<dbReference type="Pfam" id="PF06480">
    <property type="entry name" value="FtsH_ext"/>
    <property type="match status" value="1"/>
</dbReference>
<comment type="caution">
    <text evidence="23">The sequence shown here is derived from an EMBL/GenBank/DDBJ whole genome shotgun (WGS) entry which is preliminary data.</text>
</comment>
<dbReference type="SUPFAM" id="SSF52540">
    <property type="entry name" value="P-loop containing nucleoside triphosphate hydrolases"/>
    <property type="match status" value="1"/>
</dbReference>
<dbReference type="FunFam" id="3.40.50.300:FF:000001">
    <property type="entry name" value="ATP-dependent zinc metalloprotease FtsH"/>
    <property type="match status" value="1"/>
</dbReference>
<dbReference type="InterPro" id="IPR005936">
    <property type="entry name" value="FtsH"/>
</dbReference>
<dbReference type="Gene3D" id="1.20.58.760">
    <property type="entry name" value="Peptidase M41"/>
    <property type="match status" value="1"/>
</dbReference>
<dbReference type="InterPro" id="IPR011546">
    <property type="entry name" value="Pept_M41_FtsH_extracell"/>
</dbReference>
<feature type="compositionally biased region" description="Polar residues" evidence="21">
    <location>
        <begin position="1"/>
        <end position="13"/>
    </location>
</feature>
<dbReference type="GO" id="GO:0009535">
    <property type="term" value="C:chloroplast thylakoid membrane"/>
    <property type="evidence" value="ECO:0007669"/>
    <property type="project" value="UniProtKB-SubCell"/>
</dbReference>
<dbReference type="Pfam" id="PF01434">
    <property type="entry name" value="Peptidase_M41"/>
    <property type="match status" value="1"/>
</dbReference>
<comment type="subcellular location">
    <subcellularLocation>
        <location evidence="19">Plastid</location>
        <location evidence="19">Chloroplast thylakoid membrane</location>
        <topology evidence="19">Single-pass membrane protein</topology>
        <orientation evidence="19">Stromal side</orientation>
    </subcellularLocation>
</comment>
<dbReference type="HAMAP" id="MF_01458">
    <property type="entry name" value="FtsH"/>
    <property type="match status" value="1"/>
</dbReference>
<gene>
    <name evidence="23" type="ORF">BAE44_0005989</name>
</gene>
<keyword evidence="9" id="KW-0479">Metal-binding</keyword>
<dbReference type="InterPro" id="IPR037219">
    <property type="entry name" value="Peptidase_M41-like"/>
</dbReference>
<dbReference type="GO" id="GO:0004222">
    <property type="term" value="F:metalloendopeptidase activity"/>
    <property type="evidence" value="ECO:0007669"/>
    <property type="project" value="InterPro"/>
</dbReference>
<keyword evidence="16 23" id="KW-0482">Metalloprotease</keyword>
<dbReference type="InterPro" id="IPR006311">
    <property type="entry name" value="TAT_signal"/>
</dbReference>
<dbReference type="FunFam" id="1.20.58.760:FF:000035">
    <property type="entry name" value="ATP-dependent zinc metalloprotease FTSH 6 chloroplastic"/>
    <property type="match status" value="1"/>
</dbReference>
<proteinExistence type="inferred from homology"/>
<evidence type="ECO:0000256" key="11">
    <source>
        <dbReference type="ARBA" id="ARBA00022801"/>
    </source>
</evidence>
<feature type="compositionally biased region" description="Low complexity" evidence="21">
    <location>
        <begin position="33"/>
        <end position="50"/>
    </location>
</feature>
<evidence type="ECO:0000256" key="18">
    <source>
        <dbReference type="ARBA" id="ARBA00023136"/>
    </source>
</evidence>
<dbReference type="FunFam" id="3.30.720.210:FF:000002">
    <property type="entry name" value="ATP-dependent zinc metalloprotease FTSH chloroplastic"/>
    <property type="match status" value="1"/>
</dbReference>
<evidence type="ECO:0000256" key="12">
    <source>
        <dbReference type="ARBA" id="ARBA00022833"/>
    </source>
</evidence>
<evidence type="ECO:0000313" key="23">
    <source>
        <dbReference type="EMBL" id="OEL32993.1"/>
    </source>
</evidence>
<keyword evidence="18" id="KW-0472">Membrane</keyword>
<evidence type="ECO:0000256" key="13">
    <source>
        <dbReference type="ARBA" id="ARBA00022840"/>
    </source>
</evidence>
<dbReference type="InterPro" id="IPR000642">
    <property type="entry name" value="Peptidase_M41"/>
</dbReference>
<dbReference type="Gene3D" id="1.10.8.60">
    <property type="match status" value="1"/>
</dbReference>
<dbReference type="InterPro" id="IPR003960">
    <property type="entry name" value="ATPase_AAA_CS"/>
</dbReference>
<evidence type="ECO:0000256" key="19">
    <source>
        <dbReference type="ARBA" id="ARBA00060455"/>
    </source>
</evidence>
<dbReference type="Gene3D" id="3.30.720.210">
    <property type="match status" value="1"/>
</dbReference>
<dbReference type="GO" id="GO:0016887">
    <property type="term" value="F:ATP hydrolysis activity"/>
    <property type="evidence" value="ECO:0007669"/>
    <property type="project" value="InterPro"/>
</dbReference>
<evidence type="ECO:0000313" key="24">
    <source>
        <dbReference type="Proteomes" id="UP000095767"/>
    </source>
</evidence>
<evidence type="ECO:0000259" key="22">
    <source>
        <dbReference type="SMART" id="SM00382"/>
    </source>
</evidence>
<evidence type="ECO:0000256" key="14">
    <source>
        <dbReference type="ARBA" id="ARBA00022946"/>
    </source>
</evidence>
<evidence type="ECO:0000256" key="5">
    <source>
        <dbReference type="ARBA" id="ARBA00022528"/>
    </source>
</evidence>
<dbReference type="InterPro" id="IPR003959">
    <property type="entry name" value="ATPase_AAA_core"/>
</dbReference>
<evidence type="ECO:0000256" key="7">
    <source>
        <dbReference type="ARBA" id="ARBA00022670"/>
    </source>
</evidence>
<dbReference type="GO" id="GO:0008270">
    <property type="term" value="F:zinc ion binding"/>
    <property type="evidence" value="ECO:0007669"/>
    <property type="project" value="InterPro"/>
</dbReference>
<evidence type="ECO:0000256" key="15">
    <source>
        <dbReference type="ARBA" id="ARBA00022989"/>
    </source>
</evidence>
<dbReference type="InterPro" id="IPR027417">
    <property type="entry name" value="P-loop_NTPase"/>
</dbReference>
<dbReference type="GO" id="GO:0004176">
    <property type="term" value="F:ATP-dependent peptidase activity"/>
    <property type="evidence" value="ECO:0007669"/>
    <property type="project" value="InterPro"/>
</dbReference>
<evidence type="ECO:0000256" key="21">
    <source>
        <dbReference type="SAM" id="MobiDB-lite"/>
    </source>
</evidence>
<evidence type="ECO:0000256" key="20">
    <source>
        <dbReference type="RuleBase" id="RU003651"/>
    </source>
</evidence>
<dbReference type="PROSITE" id="PS51318">
    <property type="entry name" value="TAT"/>
    <property type="match status" value="1"/>
</dbReference>
<feature type="domain" description="AAA+ ATPase" evidence="22">
    <location>
        <begin position="266"/>
        <end position="405"/>
    </location>
</feature>
<dbReference type="CDD" id="cd19501">
    <property type="entry name" value="RecA-like_FtsH"/>
    <property type="match status" value="1"/>
</dbReference>
<dbReference type="Pfam" id="PF00004">
    <property type="entry name" value="AAA"/>
    <property type="match status" value="1"/>
</dbReference>
<keyword evidence="11" id="KW-0378">Hydrolase</keyword>
<comment type="similarity">
    <text evidence="3">In the C-terminal section; belongs to the peptidase M41 family.</text>
</comment>
<dbReference type="Pfam" id="PF17862">
    <property type="entry name" value="AAA_lid_3"/>
    <property type="match status" value="1"/>
</dbReference>
<evidence type="ECO:0000256" key="2">
    <source>
        <dbReference type="ARBA" id="ARBA00003497"/>
    </source>
</evidence>
<name>A0A1E5W6C6_9POAL</name>
<dbReference type="GO" id="GO:0005524">
    <property type="term" value="F:ATP binding"/>
    <property type="evidence" value="ECO:0007669"/>
    <property type="project" value="UniProtKB-KW"/>
</dbReference>
<dbReference type="STRING" id="888268.A0A1E5W6C6"/>
<keyword evidence="5" id="KW-0150">Chloroplast</keyword>
<reference evidence="23 24" key="1">
    <citation type="submission" date="2016-09" db="EMBL/GenBank/DDBJ databases">
        <title>The draft genome of Dichanthelium oligosanthes: A C3 panicoid grass species.</title>
        <authorList>
            <person name="Studer A.J."/>
            <person name="Schnable J.C."/>
            <person name="Brutnell T.P."/>
        </authorList>
    </citation>
    <scope>NUCLEOTIDE SEQUENCE [LARGE SCALE GENOMIC DNA]</scope>
    <source>
        <strain evidence="24">cv. Kellogg 1175</strain>
        <tissue evidence="23">Leaf</tissue>
    </source>
</reference>